<feature type="compositionally biased region" description="Acidic residues" evidence="1">
    <location>
        <begin position="338"/>
        <end position="352"/>
    </location>
</feature>
<dbReference type="Pfam" id="PF10536">
    <property type="entry name" value="PMD"/>
    <property type="match status" value="1"/>
</dbReference>
<name>A0A445AEM8_ARAHY</name>
<feature type="compositionally biased region" description="Basic and acidic residues" evidence="1">
    <location>
        <begin position="308"/>
        <end position="325"/>
    </location>
</feature>
<evidence type="ECO:0000259" key="2">
    <source>
        <dbReference type="Pfam" id="PF10536"/>
    </source>
</evidence>
<keyword evidence="4" id="KW-1185">Reference proteome</keyword>
<gene>
    <name evidence="3" type="ORF">Ahy_B02g058415</name>
</gene>
<dbReference type="InterPro" id="IPR044824">
    <property type="entry name" value="MAIN-like"/>
</dbReference>
<organism evidence="3 4">
    <name type="scientific">Arachis hypogaea</name>
    <name type="common">Peanut</name>
    <dbReference type="NCBI Taxonomy" id="3818"/>
    <lineage>
        <taxon>Eukaryota</taxon>
        <taxon>Viridiplantae</taxon>
        <taxon>Streptophyta</taxon>
        <taxon>Embryophyta</taxon>
        <taxon>Tracheophyta</taxon>
        <taxon>Spermatophyta</taxon>
        <taxon>Magnoliopsida</taxon>
        <taxon>eudicotyledons</taxon>
        <taxon>Gunneridae</taxon>
        <taxon>Pentapetalae</taxon>
        <taxon>rosids</taxon>
        <taxon>fabids</taxon>
        <taxon>Fabales</taxon>
        <taxon>Fabaceae</taxon>
        <taxon>Papilionoideae</taxon>
        <taxon>50 kb inversion clade</taxon>
        <taxon>dalbergioids sensu lato</taxon>
        <taxon>Dalbergieae</taxon>
        <taxon>Pterocarpus clade</taxon>
        <taxon>Arachis</taxon>
    </lineage>
</organism>
<evidence type="ECO:0000313" key="3">
    <source>
        <dbReference type="EMBL" id="RYR24862.1"/>
    </source>
</evidence>
<sequence>MARVAENDGVINRLNEISHYVGTVDFQWLLGARPPVAPQQAAQRKESFMLKLVWLRDRVRQMPPTDNPETLRQYARCYIMILIGGYLMTDKLNNLVHLRWLPLLVDFGQCRALSWGSAVLAWTCQSQCLAAHRGITDIANCTPLLMSWIYQRFFQWCPPDRGIYMYPTAARLVGLQQQSRDQHESRVLRWRVLIDRLRFDEALFPPWFDKEEEWGTWMSVAPLSTSILCSFTRFLTSTGRGENVWWPDRHSDWHLSGEEVLEDLRLAELPADVQPTASQLRDDLHLPRGVPDRCRHARNVRANTQRPARRDRGARERKPDKGVRRERVRPRRARLDIESDEEAEFDCQEDYGDIPSNREDSPLVLPPPPPAAHALHPPSGSRGPQHRAIWDTSPPSWHDAGTSEGADG</sequence>
<dbReference type="InterPro" id="IPR019557">
    <property type="entry name" value="AminoTfrase-like_pln_mobile"/>
</dbReference>
<accession>A0A445AEM8</accession>
<dbReference type="AlphaFoldDB" id="A0A445AEM8"/>
<dbReference type="GO" id="GO:0010073">
    <property type="term" value="P:meristem maintenance"/>
    <property type="evidence" value="ECO:0007669"/>
    <property type="project" value="InterPro"/>
</dbReference>
<evidence type="ECO:0000313" key="4">
    <source>
        <dbReference type="Proteomes" id="UP000289738"/>
    </source>
</evidence>
<feature type="compositionally biased region" description="Basic and acidic residues" evidence="1">
    <location>
        <begin position="280"/>
        <end position="294"/>
    </location>
</feature>
<dbReference type="EMBL" id="SDMP01000012">
    <property type="protein sequence ID" value="RYR24862.1"/>
    <property type="molecule type" value="Genomic_DNA"/>
</dbReference>
<proteinExistence type="predicted"/>
<protein>
    <recommendedName>
        <fullName evidence="2">Aminotransferase-like plant mobile domain-containing protein</fullName>
    </recommendedName>
</protein>
<feature type="domain" description="Aminotransferase-like plant mobile" evidence="2">
    <location>
        <begin position="39"/>
        <end position="191"/>
    </location>
</feature>
<comment type="caution">
    <text evidence="3">The sequence shown here is derived from an EMBL/GenBank/DDBJ whole genome shotgun (WGS) entry which is preliminary data.</text>
</comment>
<dbReference type="PANTHER" id="PTHR46033">
    <property type="entry name" value="PROTEIN MAIN-LIKE 2"/>
    <property type="match status" value="1"/>
</dbReference>
<dbReference type="PANTHER" id="PTHR46033:SF8">
    <property type="entry name" value="PROTEIN MAINTENANCE OF MERISTEMS-LIKE"/>
    <property type="match status" value="1"/>
</dbReference>
<feature type="region of interest" description="Disordered" evidence="1">
    <location>
        <begin position="277"/>
        <end position="408"/>
    </location>
</feature>
<reference evidence="3 4" key="1">
    <citation type="submission" date="2019-01" db="EMBL/GenBank/DDBJ databases">
        <title>Sequencing of cultivated peanut Arachis hypogaea provides insights into genome evolution and oil improvement.</title>
        <authorList>
            <person name="Chen X."/>
        </authorList>
    </citation>
    <scope>NUCLEOTIDE SEQUENCE [LARGE SCALE GENOMIC DNA]</scope>
    <source>
        <strain evidence="4">cv. Fuhuasheng</strain>
        <tissue evidence="3">Leaves</tissue>
    </source>
</reference>
<dbReference type="Proteomes" id="UP000289738">
    <property type="component" value="Chromosome B02"/>
</dbReference>
<evidence type="ECO:0000256" key="1">
    <source>
        <dbReference type="SAM" id="MobiDB-lite"/>
    </source>
</evidence>